<accession>A0ABD1DDI8</accession>
<feature type="region of interest" description="Disordered" evidence="1">
    <location>
        <begin position="697"/>
        <end position="758"/>
    </location>
</feature>
<gene>
    <name evidence="4" type="ORF">pipiens_010463</name>
</gene>
<reference evidence="4 5" key="1">
    <citation type="submission" date="2024-05" db="EMBL/GenBank/DDBJ databases">
        <title>Culex pipiens pipiens assembly and annotation.</title>
        <authorList>
            <person name="Alout H."/>
            <person name="Durand T."/>
        </authorList>
    </citation>
    <scope>NUCLEOTIDE SEQUENCE [LARGE SCALE GENOMIC DNA]</scope>
    <source>
        <strain evidence="4">HA-2024</strain>
        <tissue evidence="4">Whole body</tissue>
    </source>
</reference>
<feature type="compositionally biased region" description="Basic and acidic residues" evidence="1">
    <location>
        <begin position="646"/>
        <end position="655"/>
    </location>
</feature>
<dbReference type="GO" id="GO:0071897">
    <property type="term" value="P:DNA biosynthetic process"/>
    <property type="evidence" value="ECO:0007669"/>
    <property type="project" value="UniProtKB-ARBA"/>
</dbReference>
<sequence length="1015" mass="113020">MLDFFNSHVKRIHDQCIPLRTCSNRKKLNPWYNNEIKRSMLERDMAYDDWRKAPPERKTLAHLRYKTLRNKTNALVDRAKSQHTTRFLDSTLPAKTLWKRVRSIGAAKDKTPAVCSFHPDDVNRTFLSSFTAKDFPRRSGAATTFRFSFRTVQQWEVVNAICDISSNATGLDGLPICFIKIILPLVIRQVTYLFNKVIETSIFPSFWKQAKVLPLRKKPHINTIQNLRPISILCSLSKALEKLLEKQMSCHLSENNLLSPVQAGFRKGQGIQTAAVRVYDELAAIVDGRGSAVLLLLDFSKAFDTIPHGKLCAKLETQFYFSGPAVNLVASYLDGRTQTVFCDDQCSDSGEVSSGVAQGSVIGPLLFCCHANDLPTVLKHCSIQMYADDVQLFVGRNGPCARELVRMVNEDLASIHEWCERNKLVVNQAKSKALFVKGGRRNVAPNSSLPSLQLDGERIVWTESASNLGFVFQADLQWDGLIHQQCGKIYAGLRTLYSSARAAPVATRLKLFKALLLPHFLFGDLLYVKPSAGAMDRLRVALNSCVRFVYGLNRYARCPSVRNSGKIGETMIRKRPLMPLLLLLVAVTTLTDAQKAESRATVDSSAILESAMCLIRAQPMLCIRQQAARMLDNWEDILDAKKHEMMEEADKEAQKRQSRALNEDSSSAKQAKPSSLMNQIEDGLSIVADFVSDGVDSYSSDDSSKRKSVAEDAADVAGTGKKHLHHILHKLGSKTAATNNRSEESGVARGSDATDLDEEVEAAVEDGFVDYGFGAGPEKAIGRGKQGGDPDFGYGDDGGHGHGGGSELKSNTNSTRAIRGRDSNDDDDSEEEETGRNGSGEGGGFRRKRKGKKKKTYMKLFILGAALKGKIELLLKILSFHLQLKFFAIAAIGLLINIARFWIDIKKQPHPQKVIYYEHAQHQHHYDEGHGGGDEWNGGYWKRSLHNVHDDGPVAAASEPSYGYYAQERSEDDSGHHYRGAQQQQHYVQQPQANNPSHYPYDPHSMAYNQQRPYA</sequence>
<protein>
    <recommendedName>
        <fullName evidence="3">Reverse transcriptase domain-containing protein</fullName>
    </recommendedName>
</protein>
<evidence type="ECO:0000259" key="3">
    <source>
        <dbReference type="PROSITE" id="PS50878"/>
    </source>
</evidence>
<evidence type="ECO:0000313" key="4">
    <source>
        <dbReference type="EMBL" id="KAL1396539.1"/>
    </source>
</evidence>
<keyword evidence="2" id="KW-0472">Membrane</keyword>
<feature type="region of interest" description="Disordered" evidence="1">
    <location>
        <begin position="967"/>
        <end position="1015"/>
    </location>
</feature>
<organism evidence="4 5">
    <name type="scientific">Culex pipiens pipiens</name>
    <name type="common">Northern house mosquito</name>
    <dbReference type="NCBI Taxonomy" id="38569"/>
    <lineage>
        <taxon>Eukaryota</taxon>
        <taxon>Metazoa</taxon>
        <taxon>Ecdysozoa</taxon>
        <taxon>Arthropoda</taxon>
        <taxon>Hexapoda</taxon>
        <taxon>Insecta</taxon>
        <taxon>Pterygota</taxon>
        <taxon>Neoptera</taxon>
        <taxon>Endopterygota</taxon>
        <taxon>Diptera</taxon>
        <taxon>Nematocera</taxon>
        <taxon>Culicoidea</taxon>
        <taxon>Culicidae</taxon>
        <taxon>Culicinae</taxon>
        <taxon>Culicini</taxon>
        <taxon>Culex</taxon>
        <taxon>Culex</taxon>
    </lineage>
</organism>
<dbReference type="InterPro" id="IPR043502">
    <property type="entry name" value="DNA/RNA_pol_sf"/>
</dbReference>
<keyword evidence="2" id="KW-0812">Transmembrane</keyword>
<feature type="region of interest" description="Disordered" evidence="1">
    <location>
        <begin position="779"/>
        <end position="850"/>
    </location>
</feature>
<name>A0ABD1DDI8_CULPP</name>
<dbReference type="Proteomes" id="UP001562425">
    <property type="component" value="Unassembled WGS sequence"/>
</dbReference>
<dbReference type="PROSITE" id="PS50878">
    <property type="entry name" value="RT_POL"/>
    <property type="match status" value="1"/>
</dbReference>
<feature type="compositionally biased region" description="Acidic residues" evidence="1">
    <location>
        <begin position="824"/>
        <end position="833"/>
    </location>
</feature>
<keyword evidence="5" id="KW-1185">Reference proteome</keyword>
<dbReference type="SUPFAM" id="SSF56672">
    <property type="entry name" value="DNA/RNA polymerases"/>
    <property type="match status" value="1"/>
</dbReference>
<proteinExistence type="predicted"/>
<keyword evidence="2" id="KW-1133">Transmembrane helix</keyword>
<dbReference type="Pfam" id="PF00078">
    <property type="entry name" value="RVT_1"/>
    <property type="match status" value="1"/>
</dbReference>
<evidence type="ECO:0000256" key="1">
    <source>
        <dbReference type="SAM" id="MobiDB-lite"/>
    </source>
</evidence>
<evidence type="ECO:0000256" key="2">
    <source>
        <dbReference type="SAM" id="Phobius"/>
    </source>
</evidence>
<feature type="domain" description="Reverse transcriptase" evidence="3">
    <location>
        <begin position="196"/>
        <end position="483"/>
    </location>
</feature>
<comment type="caution">
    <text evidence="4">The sequence shown here is derived from an EMBL/GenBank/DDBJ whole genome shotgun (WGS) entry which is preliminary data.</text>
</comment>
<evidence type="ECO:0000313" key="5">
    <source>
        <dbReference type="Proteomes" id="UP001562425"/>
    </source>
</evidence>
<feature type="compositionally biased region" description="Basic residues" evidence="1">
    <location>
        <begin position="720"/>
        <end position="732"/>
    </location>
</feature>
<dbReference type="PANTHER" id="PTHR33332">
    <property type="entry name" value="REVERSE TRANSCRIPTASE DOMAIN-CONTAINING PROTEIN"/>
    <property type="match status" value="1"/>
</dbReference>
<feature type="compositionally biased region" description="Low complexity" evidence="1">
    <location>
        <begin position="982"/>
        <end position="992"/>
    </location>
</feature>
<feature type="region of interest" description="Disordered" evidence="1">
    <location>
        <begin position="646"/>
        <end position="675"/>
    </location>
</feature>
<dbReference type="EMBL" id="JBEHCU010006678">
    <property type="protein sequence ID" value="KAL1396539.1"/>
    <property type="molecule type" value="Genomic_DNA"/>
</dbReference>
<dbReference type="CDD" id="cd01650">
    <property type="entry name" value="RT_nLTR_like"/>
    <property type="match status" value="1"/>
</dbReference>
<dbReference type="AlphaFoldDB" id="A0ABD1DDI8"/>
<feature type="transmembrane region" description="Helical" evidence="2">
    <location>
        <begin position="884"/>
        <end position="903"/>
    </location>
</feature>
<feature type="compositionally biased region" description="Polar residues" evidence="1">
    <location>
        <begin position="659"/>
        <end position="675"/>
    </location>
</feature>
<dbReference type="InterPro" id="IPR000477">
    <property type="entry name" value="RT_dom"/>
</dbReference>